<sequence>MKIISENQIKDLGITPATCVDWAKESFSIKNKAQLPAKISVHPQGNDFFTSMPCLLPQEFSRFGIKVVHRIVGGIPALGSDILLYDSNTGELLALLGGDWITAMRTGAVATLAIQTLKATDATTYSFIGLGNTARATMLCLLDSQKNTHHTVQLLKYKDQADSFIERFGAYPNVTFSIIDNIENLISNSDVIISCITDASNLICPKNDLFKEGCLVVPIHTRGFQNCDLFFDKVYGDDTDHVKGFRYFSQFKQYAELEDVLSGRTAGRENDHERILSYNIGLGLHDILFASKIYDSLSAQSPEIKIEREVSKFWI</sequence>
<dbReference type="EMBL" id="QSJN01000007">
    <property type="protein sequence ID" value="RHD74070.1"/>
    <property type="molecule type" value="Genomic_DNA"/>
</dbReference>
<accession>A0A174VLC4</accession>
<evidence type="ECO:0000313" key="4">
    <source>
        <dbReference type="EMBL" id="MRY91762.1"/>
    </source>
</evidence>
<dbReference type="Pfam" id="PF02423">
    <property type="entry name" value="OCD_Mu_crystall"/>
    <property type="match status" value="1"/>
</dbReference>
<evidence type="ECO:0000313" key="3">
    <source>
        <dbReference type="EMBL" id="MRY84118.1"/>
    </source>
</evidence>
<dbReference type="EMBL" id="WKMW01000006">
    <property type="protein sequence ID" value="MRY84118.1"/>
    <property type="molecule type" value="Genomic_DNA"/>
</dbReference>
<evidence type="ECO:0000313" key="10">
    <source>
        <dbReference type="Proteomes" id="UP000284660"/>
    </source>
</evidence>
<evidence type="ECO:0000313" key="7">
    <source>
        <dbReference type="EMBL" id="RHD74070.1"/>
    </source>
</evidence>
<proteinExistence type="predicted"/>
<dbReference type="RefSeq" id="WP_008771831.1">
    <property type="nucleotide sequence ID" value="NZ_CABMKT010000002.1"/>
</dbReference>
<dbReference type="InterPro" id="IPR036291">
    <property type="entry name" value="NAD(P)-bd_dom_sf"/>
</dbReference>
<reference evidence="8 9" key="1">
    <citation type="submission" date="2015-09" db="EMBL/GenBank/DDBJ databases">
        <authorList>
            <consortium name="Pathogen Informatics"/>
        </authorList>
    </citation>
    <scope>NUCLEOTIDE SEQUENCE [LARGE SCALE GENOMIC DNA]</scope>
    <source>
        <strain evidence="1 9">2789STDY5608822</strain>
        <strain evidence="2 8">2789STDY5834948</strain>
    </source>
</reference>
<dbReference type="Proteomes" id="UP000471216">
    <property type="component" value="Unassembled WGS sequence"/>
</dbReference>
<evidence type="ECO:0000313" key="13">
    <source>
        <dbReference type="Proteomes" id="UP000471216"/>
    </source>
</evidence>
<dbReference type="SUPFAM" id="SSF51735">
    <property type="entry name" value="NAD(P)-binding Rossmann-fold domains"/>
    <property type="match status" value="1"/>
</dbReference>
<evidence type="ECO:0000313" key="5">
    <source>
        <dbReference type="EMBL" id="MRZ06160.1"/>
    </source>
</evidence>
<dbReference type="Proteomes" id="UP000095332">
    <property type="component" value="Unassembled WGS sequence"/>
</dbReference>
<dbReference type="InterPro" id="IPR023401">
    <property type="entry name" value="ODC_N"/>
</dbReference>
<reference evidence="6 14" key="4">
    <citation type="submission" date="2020-04" db="EMBL/GenBank/DDBJ databases">
        <title>Complete Genomes and Methylome analysis of CBBP consortium that reverse antibiotic-induced susceptibility to vancomycin-resistant Enterococcus faecium infection.</title>
        <authorList>
            <person name="Fomenkov A."/>
            <person name="Zhang Z."/>
            <person name="Pamer E."/>
            <person name="Roberts R.J."/>
        </authorList>
    </citation>
    <scope>NUCLEOTIDE SEQUENCE [LARGE SCALE GENOMIC DNA]</scope>
    <source>
        <strain evidence="14">CBBP</strain>
        <strain evidence="6">CBBP-1</strain>
    </source>
</reference>
<dbReference type="OMA" id="FMDMIAE"/>
<dbReference type="EMBL" id="CZBM01000008">
    <property type="protein sequence ID" value="CUQ33207.1"/>
    <property type="molecule type" value="Genomic_DNA"/>
</dbReference>
<evidence type="ECO:0000313" key="6">
    <source>
        <dbReference type="EMBL" id="QJE27233.1"/>
    </source>
</evidence>
<organism evidence="2 8">
    <name type="scientific">Parabacteroides distasonis</name>
    <dbReference type="NCBI Taxonomy" id="823"/>
    <lineage>
        <taxon>Bacteria</taxon>
        <taxon>Pseudomonadati</taxon>
        <taxon>Bacteroidota</taxon>
        <taxon>Bacteroidia</taxon>
        <taxon>Bacteroidales</taxon>
        <taxon>Tannerellaceae</taxon>
        <taxon>Parabacteroides</taxon>
    </lineage>
</organism>
<dbReference type="EMBL" id="WKMY01000001">
    <property type="protein sequence ID" value="MRY91762.1"/>
    <property type="molecule type" value="Genomic_DNA"/>
</dbReference>
<dbReference type="EMBL" id="CYYK01000002">
    <property type="protein sequence ID" value="CUN53926.1"/>
    <property type="molecule type" value="Genomic_DNA"/>
</dbReference>
<dbReference type="Gene3D" id="3.30.1780.10">
    <property type="entry name" value="ornithine cyclodeaminase, domain 1"/>
    <property type="match status" value="1"/>
</dbReference>
<evidence type="ECO:0000313" key="2">
    <source>
        <dbReference type="EMBL" id="CUQ33207.1"/>
    </source>
</evidence>
<dbReference type="Proteomes" id="UP000284660">
    <property type="component" value="Unassembled WGS sequence"/>
</dbReference>
<evidence type="ECO:0000313" key="14">
    <source>
        <dbReference type="Proteomes" id="UP000501982"/>
    </source>
</evidence>
<dbReference type="Proteomes" id="UP000501982">
    <property type="component" value="Chromosome"/>
</dbReference>
<dbReference type="GO" id="GO:0005737">
    <property type="term" value="C:cytoplasm"/>
    <property type="evidence" value="ECO:0007669"/>
    <property type="project" value="TreeGrafter"/>
</dbReference>
<dbReference type="PANTHER" id="PTHR13812">
    <property type="entry name" value="KETIMINE REDUCTASE MU-CRYSTALLIN"/>
    <property type="match status" value="1"/>
</dbReference>
<gene>
    <name evidence="7" type="ORF">DW782_13165</name>
    <name evidence="1" type="ORF">ERS852380_00537</name>
    <name evidence="2" type="ORF">ERS852560_02243</name>
    <name evidence="5" type="ORF">GKD54_08000</name>
    <name evidence="3" type="ORF">GKD58_07620</name>
    <name evidence="4" type="ORF">GKD67_00590</name>
    <name evidence="6" type="ORF">HHO38_02310</name>
</gene>
<dbReference type="InterPro" id="IPR003462">
    <property type="entry name" value="ODC_Mu_crystall"/>
</dbReference>
<dbReference type="EMBL" id="CP051672">
    <property type="protein sequence ID" value="QJE27233.1"/>
    <property type="molecule type" value="Genomic_DNA"/>
</dbReference>
<evidence type="ECO:0000313" key="11">
    <source>
        <dbReference type="Proteomes" id="UP000450599"/>
    </source>
</evidence>
<evidence type="ECO:0000313" key="8">
    <source>
        <dbReference type="Proteomes" id="UP000095332"/>
    </source>
</evidence>
<name>A0A174VLC4_PARDI</name>
<dbReference type="EMBL" id="WKMX01000007">
    <property type="protein sequence ID" value="MRZ06160.1"/>
    <property type="molecule type" value="Genomic_DNA"/>
</dbReference>
<evidence type="ECO:0000313" key="1">
    <source>
        <dbReference type="EMBL" id="CUN53926.1"/>
    </source>
</evidence>
<dbReference type="Proteomes" id="UP000450599">
    <property type="component" value="Unassembled WGS sequence"/>
</dbReference>
<dbReference type="PANTHER" id="PTHR13812:SF19">
    <property type="entry name" value="KETIMINE REDUCTASE MU-CRYSTALLIN"/>
    <property type="match status" value="1"/>
</dbReference>
<reference evidence="7 10" key="2">
    <citation type="submission" date="2018-08" db="EMBL/GenBank/DDBJ databases">
        <title>A genome reference for cultivated species of the human gut microbiota.</title>
        <authorList>
            <person name="Zou Y."/>
            <person name="Xue W."/>
            <person name="Luo G."/>
        </authorList>
    </citation>
    <scope>NUCLEOTIDE SEQUENCE [LARGE SCALE GENOMIC DNA]</scope>
    <source>
        <strain evidence="7 10">AM30-4</strain>
    </source>
</reference>
<dbReference type="Proteomes" id="UP000461276">
    <property type="component" value="Unassembled WGS sequence"/>
</dbReference>
<evidence type="ECO:0000313" key="12">
    <source>
        <dbReference type="Proteomes" id="UP000461276"/>
    </source>
</evidence>
<reference evidence="11 12" key="3">
    <citation type="journal article" date="2019" name="Nat. Med.">
        <title>A library of human gut bacterial isolates paired with longitudinal multiomics data enables mechanistic microbiome research.</title>
        <authorList>
            <person name="Poyet M."/>
            <person name="Groussin M."/>
            <person name="Gibbons S.M."/>
            <person name="Avila-Pacheco J."/>
            <person name="Jiang X."/>
            <person name="Kearney S.M."/>
            <person name="Perrotta A.R."/>
            <person name="Berdy B."/>
            <person name="Zhao S."/>
            <person name="Lieberman T.D."/>
            <person name="Swanson P.K."/>
            <person name="Smith M."/>
            <person name="Roesemann S."/>
            <person name="Alexander J.E."/>
            <person name="Rich S.A."/>
            <person name="Livny J."/>
            <person name="Vlamakis H."/>
            <person name="Clish C."/>
            <person name="Bullock K."/>
            <person name="Deik A."/>
            <person name="Scott J."/>
            <person name="Pierce K.A."/>
            <person name="Xavier R.J."/>
            <person name="Alm E.J."/>
        </authorList>
    </citation>
    <scope>NUCLEOTIDE SEQUENCE [LARGE SCALE GENOMIC DNA]</scope>
    <source>
        <strain evidence="5 13">BIOML-A10</strain>
        <strain evidence="3 11">BIOML-A11</strain>
        <strain evidence="4 12">BIOML-A9</strain>
    </source>
</reference>
<dbReference type="AlphaFoldDB" id="A0A174VLC4"/>
<dbReference type="Gene3D" id="3.40.50.720">
    <property type="entry name" value="NAD(P)-binding Rossmann-like Domain"/>
    <property type="match status" value="1"/>
</dbReference>
<protein>
    <submittedName>
        <fullName evidence="2">Ornithine cyclodeaminase</fullName>
    </submittedName>
</protein>
<dbReference type="Proteomes" id="UP000095455">
    <property type="component" value="Unassembled WGS sequence"/>
</dbReference>
<evidence type="ECO:0000313" key="9">
    <source>
        <dbReference type="Proteomes" id="UP000095455"/>
    </source>
</evidence>